<evidence type="ECO:0000256" key="3">
    <source>
        <dbReference type="ARBA" id="ARBA00022490"/>
    </source>
</evidence>
<evidence type="ECO:0000259" key="7">
    <source>
        <dbReference type="PROSITE" id="PS50106"/>
    </source>
</evidence>
<gene>
    <name evidence="8" type="ORF">OP10G_4771</name>
</gene>
<evidence type="ECO:0000256" key="6">
    <source>
        <dbReference type="ARBA" id="ARBA00022825"/>
    </source>
</evidence>
<accession>A0A068NZ86</accession>
<comment type="subcellular location">
    <subcellularLocation>
        <location evidence="1">Cytoplasm</location>
    </subcellularLocation>
</comment>
<dbReference type="SUPFAM" id="SSF52096">
    <property type="entry name" value="ClpP/crotonase"/>
    <property type="match status" value="1"/>
</dbReference>
<dbReference type="PANTHER" id="PTHR43253:SF1">
    <property type="entry name" value="TRICORN PROTEASE HOMOLOG 2-RELATED"/>
    <property type="match status" value="1"/>
</dbReference>
<dbReference type="Gene3D" id="3.30.750.44">
    <property type="match status" value="1"/>
</dbReference>
<keyword evidence="4" id="KW-0645">Protease</keyword>
<dbReference type="eggNOG" id="COG0793">
    <property type="taxonomic scope" value="Bacteria"/>
</dbReference>
<keyword evidence="5" id="KW-0378">Hydrolase</keyword>
<evidence type="ECO:0000256" key="4">
    <source>
        <dbReference type="ARBA" id="ARBA00022670"/>
    </source>
</evidence>
<dbReference type="Gene3D" id="2.30.42.10">
    <property type="match status" value="1"/>
</dbReference>
<dbReference type="Pfam" id="PF03572">
    <property type="entry name" value="Peptidase_S41"/>
    <property type="match status" value="1"/>
</dbReference>
<dbReference type="CDD" id="cd07562">
    <property type="entry name" value="Peptidase_S41_TRI"/>
    <property type="match status" value="1"/>
</dbReference>
<dbReference type="InterPro" id="IPR036034">
    <property type="entry name" value="PDZ_sf"/>
</dbReference>
<keyword evidence="9" id="KW-1185">Reference proteome</keyword>
<dbReference type="GO" id="GO:0005737">
    <property type="term" value="C:cytoplasm"/>
    <property type="evidence" value="ECO:0007669"/>
    <property type="project" value="UniProtKB-SubCell"/>
</dbReference>
<dbReference type="Gene3D" id="3.90.226.10">
    <property type="entry name" value="2-enoyl-CoA Hydratase, Chain A, domain 1"/>
    <property type="match status" value="1"/>
</dbReference>
<dbReference type="SUPFAM" id="SSF50156">
    <property type="entry name" value="PDZ domain-like"/>
    <property type="match status" value="1"/>
</dbReference>
<dbReference type="InterPro" id="IPR011042">
    <property type="entry name" value="6-blade_b-propeller_TolB-like"/>
</dbReference>
<dbReference type="GO" id="GO:0008236">
    <property type="term" value="F:serine-type peptidase activity"/>
    <property type="evidence" value="ECO:0007669"/>
    <property type="project" value="UniProtKB-KW"/>
</dbReference>
<dbReference type="InterPro" id="IPR029045">
    <property type="entry name" value="ClpP/crotonase-like_dom_sf"/>
</dbReference>
<feature type="domain" description="PDZ" evidence="7">
    <location>
        <begin position="686"/>
        <end position="747"/>
    </location>
</feature>
<dbReference type="SUPFAM" id="SSF82171">
    <property type="entry name" value="DPP6 N-terminal domain-like"/>
    <property type="match status" value="2"/>
</dbReference>
<dbReference type="InterPro" id="IPR001478">
    <property type="entry name" value="PDZ"/>
</dbReference>
<dbReference type="Pfam" id="PF26550">
    <property type="entry name" value="Tricorn_2nd"/>
    <property type="match status" value="1"/>
</dbReference>
<evidence type="ECO:0000256" key="1">
    <source>
        <dbReference type="ARBA" id="ARBA00004496"/>
    </source>
</evidence>
<sequence length="994" mass="110068">MAPSSGGKAVPLTNHVEMDDNPIWSPDGKYVAFASNRSGNWDVYIVPAGGGQTRRLTYHSGSDIPSDWSPDGKTILIRTTRDDSNNGFYTIDVTNGRANRLMLDMMPVSNPRFLPDGKSIVYNRFGFPWVRSRYQGSAAAQLWRYDLTTQKREKIRDTGFQHLWPNPFPDGKSVYTITVTEKTPSTAPIGKSVGKNVDNVNRTPNVYAVAMNGGARRLTSFIGAPARFLTAASKSDAVAFEDDGDVYLMAGGKTPQKIALTASIDDKTTQEERLVLTNGAEDAALSPKGDKFVVQVRSELWLVPTKKGKGPNADDAVQLTDWAGTDEQPLWAPDNKTLFFVSDRNGAERLYSMNTETKAVTAITNADADVEQLRLTPDKTKVSFWMTGKDGGLFTVPVIGGTPTRVISHPGDSKFYNWSPDGRYVAYSETLLRSGYYYWESTQNIYVFDTTTGKSTNITKLSAQHTQPTFTPDGKYLLFRSNRSGDAVYLVALHPEDVPTTELDLKYTKPTGPVKVDIDFDDIESRPRQFLNMPVQSEILVDPADGALYFLNSGDLWKAPFNGDEPRKVTNSGGFNAITWNDDQTKVVALRSGLPAIVEIHQPGTPVNVTTFRADWTHDLRKEREAAFNEFWRTYNRRFYDPNFHGRNWTALRDRYRKYLPSIGHRNEMATVLNMLVGELESSHSEVSAAPGNPSSQTSAHLGFTFDYSYPGPGIKIKDVPARSPGSYAKSKLSPGEIVLKINGKDVLPDEVLYRDVLNEQVGRELTLQVQGADGKTREVKYRAISSGAFAGIVQGNRLEARRKYVEEKSGGRLTYVHIAGMGEGEFQRFNQQVWQYAEGKKGLIIDVRNNGGGNTSDRIIDVLERQPNSYYQVRDEPLQLGPGQALGVPMVVMMAESSYSNAEMFPAAMKSRKLATLVGRPTPGYVIYTGGGRLVDGTSIRLPGTGAYRLDGTPLEDNGVIPDYDVQITPEEYFAGKDPQLDKAIEVLMSQTK</sequence>
<dbReference type="Gene3D" id="2.120.10.30">
    <property type="entry name" value="TolB, C-terminal domain"/>
    <property type="match status" value="2"/>
</dbReference>
<evidence type="ECO:0000256" key="5">
    <source>
        <dbReference type="ARBA" id="ARBA00022801"/>
    </source>
</evidence>
<dbReference type="AlphaFoldDB" id="A0A068NZ86"/>
<dbReference type="SMART" id="SM00245">
    <property type="entry name" value="TSPc"/>
    <property type="match status" value="1"/>
</dbReference>
<dbReference type="eggNOG" id="COG4946">
    <property type="taxonomic scope" value="Bacteria"/>
</dbReference>
<dbReference type="Gene3D" id="2.120.10.60">
    <property type="entry name" value="Tricorn protease N-terminal domain"/>
    <property type="match status" value="1"/>
</dbReference>
<dbReference type="HOGENOM" id="CLU_005503_0_0_0"/>
<dbReference type="PROSITE" id="PS50106">
    <property type="entry name" value="PDZ"/>
    <property type="match status" value="1"/>
</dbReference>
<dbReference type="Proteomes" id="UP000027982">
    <property type="component" value="Chromosome"/>
</dbReference>
<dbReference type="Pfam" id="PF14684">
    <property type="entry name" value="Tricorn_C1"/>
    <property type="match status" value="1"/>
</dbReference>
<dbReference type="PANTHER" id="PTHR43253">
    <property type="entry name" value="TRICORN PROTEASE HOMOLOG 2-RELATED"/>
    <property type="match status" value="1"/>
</dbReference>
<dbReference type="Pfam" id="PF26549">
    <property type="entry name" value="Tricorn_N"/>
    <property type="match status" value="1"/>
</dbReference>
<dbReference type="KEGG" id="fgi:OP10G_4771"/>
<dbReference type="GO" id="GO:0006508">
    <property type="term" value="P:proteolysis"/>
    <property type="evidence" value="ECO:0007669"/>
    <property type="project" value="UniProtKB-KW"/>
</dbReference>
<protein>
    <submittedName>
        <fullName evidence="8">TolB protein</fullName>
    </submittedName>
</protein>
<evidence type="ECO:0000256" key="2">
    <source>
        <dbReference type="ARBA" id="ARBA00008524"/>
    </source>
</evidence>
<proteinExistence type="inferred from homology"/>
<reference evidence="8 9" key="1">
    <citation type="journal article" date="2014" name="PLoS ONE">
        <title>The first complete genome sequence of the class fimbriimonadia in the phylum armatimonadetes.</title>
        <authorList>
            <person name="Hu Z.Y."/>
            <person name="Wang Y.Z."/>
            <person name="Im W.T."/>
            <person name="Wang S.Y."/>
            <person name="Zhao G.P."/>
            <person name="Zheng H.J."/>
            <person name="Quan Z.X."/>
        </authorList>
    </citation>
    <scope>NUCLEOTIDE SEQUENCE [LARGE SCALE GENOMIC DNA]</scope>
    <source>
        <strain evidence="8">Gsoil 348</strain>
    </source>
</reference>
<keyword evidence="6" id="KW-0720">Serine protease</keyword>
<name>A0A068NZ86_FIMGI</name>
<evidence type="ECO:0000313" key="8">
    <source>
        <dbReference type="EMBL" id="AIE88139.1"/>
    </source>
</evidence>
<dbReference type="EMBL" id="CP007139">
    <property type="protein sequence ID" value="AIE88139.1"/>
    <property type="molecule type" value="Genomic_DNA"/>
</dbReference>
<dbReference type="SMART" id="SM00228">
    <property type="entry name" value="PDZ"/>
    <property type="match status" value="1"/>
</dbReference>
<dbReference type="InterPro" id="IPR028204">
    <property type="entry name" value="Tricorn_C1"/>
</dbReference>
<evidence type="ECO:0000313" key="9">
    <source>
        <dbReference type="Proteomes" id="UP000027982"/>
    </source>
</evidence>
<keyword evidence="3" id="KW-0963">Cytoplasm</keyword>
<dbReference type="STRING" id="661478.OP10G_4771"/>
<organism evidence="8 9">
    <name type="scientific">Fimbriimonas ginsengisoli Gsoil 348</name>
    <dbReference type="NCBI Taxonomy" id="661478"/>
    <lineage>
        <taxon>Bacteria</taxon>
        <taxon>Bacillati</taxon>
        <taxon>Armatimonadota</taxon>
        <taxon>Fimbriimonadia</taxon>
        <taxon>Fimbriimonadales</taxon>
        <taxon>Fimbriimonadaceae</taxon>
        <taxon>Fimbriimonas</taxon>
    </lineage>
</organism>
<dbReference type="InterPro" id="IPR012393">
    <property type="entry name" value="Tricorn_protease"/>
</dbReference>
<comment type="similarity">
    <text evidence="2">Belongs to the peptidase S41B family.</text>
</comment>
<dbReference type="InterPro" id="IPR005151">
    <property type="entry name" value="Tail-specific_protease"/>
</dbReference>